<dbReference type="InterPro" id="IPR028082">
    <property type="entry name" value="Peripla_BP_I"/>
</dbReference>
<comment type="caution">
    <text evidence="5">The sequence shown here is derived from an EMBL/GenBank/DDBJ whole genome shotgun (WGS) entry which is preliminary data.</text>
</comment>
<evidence type="ECO:0000313" key="5">
    <source>
        <dbReference type="EMBL" id="MBP1082010.1"/>
    </source>
</evidence>
<evidence type="ECO:0000313" key="6">
    <source>
        <dbReference type="Proteomes" id="UP000674416"/>
    </source>
</evidence>
<proteinExistence type="predicted"/>
<dbReference type="PRINTS" id="PR00036">
    <property type="entry name" value="HTHLACI"/>
</dbReference>
<dbReference type="SUPFAM" id="SSF53822">
    <property type="entry name" value="Periplasmic binding protein-like I"/>
    <property type="match status" value="1"/>
</dbReference>
<keyword evidence="1" id="KW-0805">Transcription regulation</keyword>
<evidence type="ECO:0000256" key="1">
    <source>
        <dbReference type="ARBA" id="ARBA00023015"/>
    </source>
</evidence>
<accession>A0ABS4CWP3</accession>
<dbReference type="InterPro" id="IPR000843">
    <property type="entry name" value="HTH_LacI"/>
</dbReference>
<dbReference type="CDD" id="cd01392">
    <property type="entry name" value="HTH_LacI"/>
    <property type="match status" value="1"/>
</dbReference>
<dbReference type="EMBL" id="JAFDST010000002">
    <property type="protein sequence ID" value="MBP1082010.1"/>
    <property type="molecule type" value="Genomic_DNA"/>
</dbReference>
<sequence>MKITIKDIAQMAGVSIATVSRVINNSKPVNHDVRIRVLKAMEQTNFLPNAMARNLAKKESLLLGVMVPEVKNTVLDDLINGINQVSRLYGYNIMLSLTAGTLENELHYFNMFREIQADGIILASENLKEELVKGIKVSNIPLILVGRDSLDTVPTVHVDNVTAAYEAVTYLIQQGHRKIAMLRVRSGDIASGDHRYQGYVRALNEAGISIYKDWVVESGISVEDGITSMRKICEAESMPTAIFCATDRIAIGAMNYLLEIGLRVPEDVSIFGFDGIDMSSFIRPKLSTVKYSAEEIGMTAARNLIKLIRGEEISSRHWIVSHYLENRDSVCTLN</sequence>
<protein>
    <submittedName>
        <fullName evidence="5">LacI family transcriptional regulator</fullName>
    </submittedName>
</protein>
<dbReference type="PANTHER" id="PTHR30146:SF109">
    <property type="entry name" value="HTH-TYPE TRANSCRIPTIONAL REGULATOR GALS"/>
    <property type="match status" value="1"/>
</dbReference>
<reference evidence="5 6" key="1">
    <citation type="submission" date="2021-01" db="EMBL/GenBank/DDBJ databases">
        <title>Genomic Encyclopedia of Type Strains, Phase IV (KMG-IV): sequencing the most valuable type-strain genomes for metagenomic binning, comparative biology and taxonomic classification.</title>
        <authorList>
            <person name="Goeker M."/>
        </authorList>
    </citation>
    <scope>NUCLEOTIDE SEQUENCE [LARGE SCALE GENOMIC DNA]</scope>
    <source>
        <strain evidence="5 6">DSM 103394</strain>
    </source>
</reference>
<dbReference type="Pfam" id="PF00356">
    <property type="entry name" value="LacI"/>
    <property type="match status" value="1"/>
</dbReference>
<name>A0ABS4CWP3_9BACI</name>
<dbReference type="Gene3D" id="3.40.50.2300">
    <property type="match status" value="2"/>
</dbReference>
<dbReference type="Proteomes" id="UP000674416">
    <property type="component" value="Unassembled WGS sequence"/>
</dbReference>
<keyword evidence="3" id="KW-0804">Transcription</keyword>
<dbReference type="PROSITE" id="PS00356">
    <property type="entry name" value="HTH_LACI_1"/>
    <property type="match status" value="1"/>
</dbReference>
<dbReference type="InterPro" id="IPR001761">
    <property type="entry name" value="Peripla_BP/Lac1_sug-bd_dom"/>
</dbReference>
<dbReference type="PROSITE" id="PS50932">
    <property type="entry name" value="HTH_LACI_2"/>
    <property type="match status" value="1"/>
</dbReference>
<dbReference type="PANTHER" id="PTHR30146">
    <property type="entry name" value="LACI-RELATED TRANSCRIPTIONAL REPRESSOR"/>
    <property type="match status" value="1"/>
</dbReference>
<evidence type="ECO:0000256" key="2">
    <source>
        <dbReference type="ARBA" id="ARBA00023125"/>
    </source>
</evidence>
<organism evidence="5 6">
    <name type="scientific">Bacillus capparidis</name>
    <dbReference type="NCBI Taxonomy" id="1840411"/>
    <lineage>
        <taxon>Bacteria</taxon>
        <taxon>Bacillati</taxon>
        <taxon>Bacillota</taxon>
        <taxon>Bacilli</taxon>
        <taxon>Bacillales</taxon>
        <taxon>Bacillaceae</taxon>
        <taxon>Bacillus</taxon>
    </lineage>
</organism>
<keyword evidence="2" id="KW-0238">DNA-binding</keyword>
<evidence type="ECO:0000256" key="3">
    <source>
        <dbReference type="ARBA" id="ARBA00023163"/>
    </source>
</evidence>
<dbReference type="InterPro" id="IPR010982">
    <property type="entry name" value="Lambda_DNA-bd_dom_sf"/>
</dbReference>
<dbReference type="SMART" id="SM00354">
    <property type="entry name" value="HTH_LACI"/>
    <property type="match status" value="1"/>
</dbReference>
<feature type="domain" description="HTH lacI-type" evidence="4">
    <location>
        <begin position="3"/>
        <end position="57"/>
    </location>
</feature>
<keyword evidence="6" id="KW-1185">Reference proteome</keyword>
<evidence type="ECO:0000259" key="4">
    <source>
        <dbReference type="PROSITE" id="PS50932"/>
    </source>
</evidence>
<dbReference type="SUPFAM" id="SSF47413">
    <property type="entry name" value="lambda repressor-like DNA-binding domains"/>
    <property type="match status" value="1"/>
</dbReference>
<gene>
    <name evidence="5" type="ORF">JOC74_002503</name>
</gene>
<dbReference type="Pfam" id="PF00532">
    <property type="entry name" value="Peripla_BP_1"/>
    <property type="match status" value="1"/>
</dbReference>
<dbReference type="Gene3D" id="1.10.260.40">
    <property type="entry name" value="lambda repressor-like DNA-binding domains"/>
    <property type="match status" value="1"/>
</dbReference>